<dbReference type="Pfam" id="PF18052">
    <property type="entry name" value="Rx_N"/>
    <property type="match status" value="1"/>
</dbReference>
<sequence length="1171" mass="133315">MEMEVPTSASMGAMGSLLRKLHVLLTPEYQQLIEPVKDGIELLLQDLEAVKAAMVDLSEMETPTMMARHWMNEVRDLSYDIEDYIDNTMDSCSNSGADLESFDCGRIGEFGASIEEARQRHEIYELGRCTSRFTCPQIPAPNWKGINLVGMGKSKVELTNKLTDGSLPQLKVVSILGCAGVGKTALAKQVFCELRGRFECRAFVQVSRMPDTKRLLRSMLSQFRRHNRLPADRCTVQDLIDNIRDHIQDKRYFIVIDDLWETTSWDIINSAFPKGQDCSRILMTTTIEDVALECCDYQSDDICKMKPLSRDDSLNLFLNSAFGSEQNCSERLREVSTEIVRNCGGLPLGIINIARLLASEVDNLELWHHVQKHLSSSMATNHTSEDKLRNIVRLCYRCLPCRLKTCLQYLTMYPEGCIIWKADLVKQWTAEDFIRETEREDANAVADSYFDELVSRGMMQPNNRTYSDMVLSCTVHHMVFDVVKDMSVEENFTTALDYSQPITRLNFKIRRLSLHVSNTKYATKPVHISLSQARSLNFYGLAECLPSTLQFKQLRVLMLEFWDDQEEFDLRGIFRLLQLRYVQVTTDMIVKLPATVQSLQYLETLQLNARVANVPSDIVHLPKLLHLRLRDVANLPDNIGCMASLCTLESLDLSNNSEQNVWGLGEMTNLQELYLNCSAELSGRLKRNLTALASSLGKLRKLRTLILAPSSGTSMYMDCSSIVSSPPLCLQRLELLPTICIFSRLPKWIGQLKRLRILKIVVRELLCSDVHSLTMLQELTVLSLDVQQSTEETIVFNDKAFPVLKYFKFRCGVLRLAFQAEAMPNLRKLKIEFNVHRGEQYGDILTGIEHLLNLQEIIGQIGAAAGAEESDKRAAEFALSDATKKHSRISRFNIRWINCVEEEVSKISDLQGISSSSDEEKQKANEPSGTDITIEDESPFSHEPNYDVPRAYKAEIESEEVPHAELADASRTSDSIDNRRRQRRSIEPSSFSRDRLSQPRKHSVASAVPKFGEWDSPLRPADNYTGIFNKVREEKRSQVEKPSVFDKDDLLVRRTRSRNDGHASTAVNYQFWASAAPYPPMVRRTRQRRRLAGNGCDVRGEEVLVWQRDIYGTPSLLGVGFEGRRDKGRRATARGMRRLPVISVLQLRRARRPPCRYLPMVVSVHHNQTSH</sequence>
<dbReference type="PANTHER" id="PTHR23155:SF1198">
    <property type="entry name" value="DISEASE RESISTANCE PROTEIN RGA5"/>
    <property type="match status" value="1"/>
</dbReference>
<comment type="similarity">
    <text evidence="1">Belongs to the disease resistance NB-LRR family.</text>
</comment>
<feature type="domain" description="Disease resistance protein winged helix" evidence="11">
    <location>
        <begin position="412"/>
        <end position="483"/>
    </location>
</feature>
<evidence type="ECO:0000259" key="11">
    <source>
        <dbReference type="Pfam" id="PF23559"/>
    </source>
</evidence>
<dbReference type="PANTHER" id="PTHR23155">
    <property type="entry name" value="DISEASE RESISTANCE PROTEIN RP"/>
    <property type="match status" value="1"/>
</dbReference>
<dbReference type="Gene3D" id="1.20.5.4130">
    <property type="match status" value="1"/>
</dbReference>
<dbReference type="InterPro" id="IPR027417">
    <property type="entry name" value="P-loop_NTPase"/>
</dbReference>
<evidence type="ECO:0000259" key="12">
    <source>
        <dbReference type="Pfam" id="PF23598"/>
    </source>
</evidence>
<evidence type="ECO:0008006" key="15">
    <source>
        <dbReference type="Google" id="ProtNLM"/>
    </source>
</evidence>
<dbReference type="Proteomes" id="UP000006591">
    <property type="component" value="Chromosome 11"/>
</dbReference>
<evidence type="ECO:0000313" key="14">
    <source>
        <dbReference type="Proteomes" id="UP000006591"/>
    </source>
</evidence>
<feature type="domain" description="Disease resistance R13L4/SHOC-2-like LRR" evidence="12">
    <location>
        <begin position="532"/>
        <end position="887"/>
    </location>
</feature>
<evidence type="ECO:0000256" key="7">
    <source>
        <dbReference type="SAM" id="MobiDB-lite"/>
    </source>
</evidence>
<feature type="domain" description="Disease resistance N-terminal" evidence="10">
    <location>
        <begin position="13"/>
        <end position="89"/>
    </location>
</feature>
<accession>A0A0E0IZU7</accession>
<dbReference type="InterPro" id="IPR041118">
    <property type="entry name" value="Rx_N"/>
</dbReference>
<dbReference type="Gene3D" id="3.40.50.300">
    <property type="entry name" value="P-loop containing nucleotide triphosphate hydrolases"/>
    <property type="match status" value="1"/>
</dbReference>
<reference evidence="13" key="2">
    <citation type="submission" date="2018-04" db="EMBL/GenBank/DDBJ databases">
        <title>OnivRS2 (Oryza nivara Reference Sequence Version 2).</title>
        <authorList>
            <person name="Zhang J."/>
            <person name="Kudrna D."/>
            <person name="Lee S."/>
            <person name="Talag J."/>
            <person name="Rajasekar S."/>
            <person name="Welchert J."/>
            <person name="Hsing Y.-I."/>
            <person name="Wing R.A."/>
        </authorList>
    </citation>
    <scope>NUCLEOTIDE SEQUENCE [LARGE SCALE GENOMIC DNA]</scope>
    <source>
        <strain evidence="13">SL10</strain>
    </source>
</reference>
<dbReference type="InterPro" id="IPR055414">
    <property type="entry name" value="LRR_R13L4/SHOC2-like"/>
</dbReference>
<dbReference type="InterPro" id="IPR032675">
    <property type="entry name" value="LRR_dom_sf"/>
</dbReference>
<dbReference type="SUPFAM" id="SSF52058">
    <property type="entry name" value="L domain-like"/>
    <property type="match status" value="1"/>
</dbReference>
<feature type="region of interest" description="Disordered" evidence="7">
    <location>
        <begin position="958"/>
        <end position="1016"/>
    </location>
</feature>
<dbReference type="InterPro" id="IPR042197">
    <property type="entry name" value="Apaf_helical"/>
</dbReference>
<dbReference type="InterPro" id="IPR058922">
    <property type="entry name" value="WHD_DRP"/>
</dbReference>
<dbReference type="HOGENOM" id="CLU_000837_25_1_1"/>
<feature type="domain" description="NB-ARC" evidence="8">
    <location>
        <begin position="157"/>
        <end position="324"/>
    </location>
</feature>
<keyword evidence="5" id="KW-0611">Plant defense</keyword>
<evidence type="ECO:0000259" key="10">
    <source>
        <dbReference type="Pfam" id="PF18052"/>
    </source>
</evidence>
<dbReference type="AlphaFoldDB" id="A0A0E0IZU7"/>
<feature type="region of interest" description="Disordered" evidence="7">
    <location>
        <begin position="910"/>
        <end position="946"/>
    </location>
</feature>
<proteinExistence type="inferred from homology"/>
<dbReference type="GO" id="GO:0002758">
    <property type="term" value="P:innate immune response-activating signaling pathway"/>
    <property type="evidence" value="ECO:0007669"/>
    <property type="project" value="UniProtKB-ARBA"/>
</dbReference>
<keyword evidence="4" id="KW-0547">Nucleotide-binding</keyword>
<evidence type="ECO:0000259" key="8">
    <source>
        <dbReference type="Pfam" id="PF00931"/>
    </source>
</evidence>
<dbReference type="SUPFAM" id="SSF52540">
    <property type="entry name" value="P-loop containing nucleoside triphosphate hydrolases"/>
    <property type="match status" value="1"/>
</dbReference>
<evidence type="ECO:0000259" key="9">
    <source>
        <dbReference type="Pfam" id="PF05627"/>
    </source>
</evidence>
<dbReference type="GO" id="GO:0042742">
    <property type="term" value="P:defense response to bacterium"/>
    <property type="evidence" value="ECO:0007669"/>
    <property type="project" value="UniProtKB-ARBA"/>
</dbReference>
<dbReference type="Pfam" id="PF05627">
    <property type="entry name" value="AvrRpt-cleavage"/>
    <property type="match status" value="1"/>
</dbReference>
<reference evidence="13" key="1">
    <citation type="submission" date="2015-04" db="UniProtKB">
        <authorList>
            <consortium name="EnsemblPlants"/>
        </authorList>
    </citation>
    <scope>IDENTIFICATION</scope>
    <source>
        <strain evidence="13">SL10</strain>
    </source>
</reference>
<feature type="domain" description="RIN4 pathogenic type III effector avirulence factor Avr cleavage site" evidence="9">
    <location>
        <begin position="1005"/>
        <end position="1036"/>
    </location>
</feature>
<dbReference type="InterPro" id="IPR008700">
    <property type="entry name" value="TypeIII_avirulence_cleave"/>
</dbReference>
<dbReference type="Pfam" id="PF23598">
    <property type="entry name" value="LRR_14"/>
    <property type="match status" value="1"/>
</dbReference>
<protein>
    <recommendedName>
        <fullName evidence="15">AAA+ ATPase domain-containing protein</fullName>
    </recommendedName>
</protein>
<evidence type="ECO:0000313" key="13">
    <source>
        <dbReference type="EnsemblPlants" id="ONIVA11G07260.1"/>
    </source>
</evidence>
<dbReference type="Pfam" id="PF23559">
    <property type="entry name" value="WHD_DRP"/>
    <property type="match status" value="1"/>
</dbReference>
<dbReference type="FunFam" id="1.10.10.10:FF:000322">
    <property type="entry name" value="Probable disease resistance protein At1g63360"/>
    <property type="match status" value="1"/>
</dbReference>
<dbReference type="EnsemblPlants" id="ONIVA11G07260.1">
    <property type="protein sequence ID" value="ONIVA11G07260.1"/>
    <property type="gene ID" value="ONIVA11G07260"/>
</dbReference>
<feature type="compositionally biased region" description="Basic and acidic residues" evidence="7">
    <location>
        <begin position="958"/>
        <end position="968"/>
    </location>
</feature>
<dbReference type="InterPro" id="IPR036388">
    <property type="entry name" value="WH-like_DNA-bd_sf"/>
</dbReference>
<dbReference type="GO" id="GO:0009626">
    <property type="term" value="P:plant-type hypersensitive response"/>
    <property type="evidence" value="ECO:0007669"/>
    <property type="project" value="UniProtKB-ARBA"/>
</dbReference>
<evidence type="ECO:0000256" key="4">
    <source>
        <dbReference type="ARBA" id="ARBA00022741"/>
    </source>
</evidence>
<dbReference type="Pfam" id="PF00931">
    <property type="entry name" value="NB-ARC"/>
    <property type="match status" value="1"/>
</dbReference>
<dbReference type="InterPro" id="IPR044974">
    <property type="entry name" value="Disease_R_plants"/>
</dbReference>
<dbReference type="STRING" id="4536.A0A0E0IZU7"/>
<dbReference type="Gene3D" id="1.10.10.10">
    <property type="entry name" value="Winged helix-like DNA-binding domain superfamily/Winged helix DNA-binding domain"/>
    <property type="match status" value="1"/>
</dbReference>
<name>A0A0E0IZU7_ORYNI</name>
<dbReference type="InterPro" id="IPR002182">
    <property type="entry name" value="NB-ARC"/>
</dbReference>
<dbReference type="Gene3D" id="3.80.10.10">
    <property type="entry name" value="Ribonuclease Inhibitor"/>
    <property type="match status" value="2"/>
</dbReference>
<dbReference type="OMA" id="NLELWHH"/>
<keyword evidence="2" id="KW-0433">Leucine-rich repeat</keyword>
<keyword evidence="6" id="KW-0175">Coiled coil</keyword>
<dbReference type="Gramene" id="ONIVA11G07260.1">
    <property type="protein sequence ID" value="ONIVA11G07260.1"/>
    <property type="gene ID" value="ONIVA11G07260"/>
</dbReference>
<evidence type="ECO:0000256" key="3">
    <source>
        <dbReference type="ARBA" id="ARBA00022737"/>
    </source>
</evidence>
<evidence type="ECO:0000256" key="1">
    <source>
        <dbReference type="ARBA" id="ARBA00008894"/>
    </source>
</evidence>
<evidence type="ECO:0000256" key="2">
    <source>
        <dbReference type="ARBA" id="ARBA00022614"/>
    </source>
</evidence>
<keyword evidence="14" id="KW-1185">Reference proteome</keyword>
<evidence type="ECO:0000256" key="6">
    <source>
        <dbReference type="ARBA" id="ARBA00023054"/>
    </source>
</evidence>
<keyword evidence="3" id="KW-0677">Repeat</keyword>
<organism evidence="13">
    <name type="scientific">Oryza nivara</name>
    <name type="common">Indian wild rice</name>
    <name type="synonym">Oryza sativa f. spontanea</name>
    <dbReference type="NCBI Taxonomy" id="4536"/>
    <lineage>
        <taxon>Eukaryota</taxon>
        <taxon>Viridiplantae</taxon>
        <taxon>Streptophyta</taxon>
        <taxon>Embryophyta</taxon>
        <taxon>Tracheophyta</taxon>
        <taxon>Spermatophyta</taxon>
        <taxon>Magnoliopsida</taxon>
        <taxon>Liliopsida</taxon>
        <taxon>Poales</taxon>
        <taxon>Poaceae</taxon>
        <taxon>BOP clade</taxon>
        <taxon>Oryzoideae</taxon>
        <taxon>Oryzeae</taxon>
        <taxon>Oryzinae</taxon>
        <taxon>Oryza</taxon>
    </lineage>
</organism>
<evidence type="ECO:0000256" key="5">
    <source>
        <dbReference type="ARBA" id="ARBA00022821"/>
    </source>
</evidence>
<dbReference type="Gene3D" id="1.10.8.430">
    <property type="entry name" value="Helical domain of apoptotic protease-activating factors"/>
    <property type="match status" value="1"/>
</dbReference>
<dbReference type="GO" id="GO:0043531">
    <property type="term" value="F:ADP binding"/>
    <property type="evidence" value="ECO:0007669"/>
    <property type="project" value="InterPro"/>
</dbReference>
<dbReference type="eggNOG" id="KOG4658">
    <property type="taxonomic scope" value="Eukaryota"/>
</dbReference>
<dbReference type="PRINTS" id="PR00364">
    <property type="entry name" value="DISEASERSIST"/>
</dbReference>